<dbReference type="InterPro" id="IPR036271">
    <property type="entry name" value="Tet_transcr_reg_TetR-rel_C_sf"/>
</dbReference>
<dbReference type="Pfam" id="PF17931">
    <property type="entry name" value="TetR_C_23"/>
    <property type="match status" value="1"/>
</dbReference>
<dbReference type="EMBL" id="BMEC01000014">
    <property type="protein sequence ID" value="GGC49808.1"/>
    <property type="molecule type" value="Genomic_DNA"/>
</dbReference>
<comment type="caution">
    <text evidence="2">The sequence shown here is derived from an EMBL/GenBank/DDBJ whole genome shotgun (WGS) entry which is preliminary data.</text>
</comment>
<accession>A0ABQ1N3U8</accession>
<evidence type="ECO:0000259" key="1">
    <source>
        <dbReference type="Pfam" id="PF17931"/>
    </source>
</evidence>
<dbReference type="Proteomes" id="UP000636010">
    <property type="component" value="Unassembled WGS sequence"/>
</dbReference>
<dbReference type="SUPFAM" id="SSF48498">
    <property type="entry name" value="Tetracyclin repressor-like, C-terminal domain"/>
    <property type="match status" value="1"/>
</dbReference>
<reference evidence="3" key="1">
    <citation type="journal article" date="2019" name="Int. J. Syst. Evol. Microbiol.">
        <title>The Global Catalogue of Microorganisms (GCM) 10K type strain sequencing project: providing services to taxonomists for standard genome sequencing and annotation.</title>
        <authorList>
            <consortium name="The Broad Institute Genomics Platform"/>
            <consortium name="The Broad Institute Genome Sequencing Center for Infectious Disease"/>
            <person name="Wu L."/>
            <person name="Ma J."/>
        </authorList>
    </citation>
    <scope>NUCLEOTIDE SEQUENCE [LARGE SCALE GENOMIC DNA]</scope>
    <source>
        <strain evidence="3">CGMCC 1.10832</strain>
    </source>
</reference>
<dbReference type="SUPFAM" id="SSF46689">
    <property type="entry name" value="Homeodomain-like"/>
    <property type="match status" value="1"/>
</dbReference>
<dbReference type="Gene3D" id="1.10.357.10">
    <property type="entry name" value="Tetracycline Repressor, domain 2"/>
    <property type="match status" value="1"/>
</dbReference>
<dbReference type="RefSeq" id="WP_188466861.1">
    <property type="nucleotide sequence ID" value="NZ_BAABHU010000014.1"/>
</dbReference>
<proteinExistence type="predicted"/>
<dbReference type="InterPro" id="IPR009057">
    <property type="entry name" value="Homeodomain-like_sf"/>
</dbReference>
<keyword evidence="3" id="KW-1185">Reference proteome</keyword>
<evidence type="ECO:0000313" key="3">
    <source>
        <dbReference type="Proteomes" id="UP000636010"/>
    </source>
</evidence>
<feature type="domain" description="Tetracyclin repressor-like C-terminal" evidence="1">
    <location>
        <begin position="91"/>
        <end position="217"/>
    </location>
</feature>
<gene>
    <name evidence="2" type="ORF">GCM10011506_39300</name>
</gene>
<name>A0ABQ1N3U8_9BACT</name>
<evidence type="ECO:0000313" key="2">
    <source>
        <dbReference type="EMBL" id="GGC49808.1"/>
    </source>
</evidence>
<sequence length="221" mass="25683">MAKQAAAKATKPEDKAAKIHSAFINYVLEHGKEPASIYKFMKDLKMTEVTFYNHYNSFSALRQHVWLGFLEQTIANLHSEEAFIQYSAREKLLALYFTLIEVLKENRSYALIDMKKAKKPEITPEFLKAFKHRFLQFADEVLLQAKETEEVVDRPIIGDRYKYGLWLQTMFVLQFWAKDDSIGFEKTDAAIEKAVNVAFDLMGKSPLDSMVDFAKFLFQNR</sequence>
<protein>
    <recommendedName>
        <fullName evidence="1">Tetracyclin repressor-like C-terminal domain-containing protein</fullName>
    </recommendedName>
</protein>
<dbReference type="InterPro" id="IPR041673">
    <property type="entry name" value="TetR_C_23"/>
</dbReference>
<organism evidence="2 3">
    <name type="scientific">Marivirga lumbricoides</name>
    <dbReference type="NCBI Taxonomy" id="1046115"/>
    <lineage>
        <taxon>Bacteria</taxon>
        <taxon>Pseudomonadati</taxon>
        <taxon>Bacteroidota</taxon>
        <taxon>Cytophagia</taxon>
        <taxon>Cytophagales</taxon>
        <taxon>Marivirgaceae</taxon>
        <taxon>Marivirga</taxon>
    </lineage>
</organism>